<dbReference type="AlphaFoldDB" id="A0A6N8IGL8"/>
<organism evidence="1 2">
    <name type="scientific">Gordonibacter urolithinfaciens</name>
    <dbReference type="NCBI Taxonomy" id="1335613"/>
    <lineage>
        <taxon>Bacteria</taxon>
        <taxon>Bacillati</taxon>
        <taxon>Actinomycetota</taxon>
        <taxon>Coriobacteriia</taxon>
        <taxon>Eggerthellales</taxon>
        <taxon>Eggerthellaceae</taxon>
        <taxon>Gordonibacter</taxon>
    </lineage>
</organism>
<dbReference type="Proteomes" id="UP000468327">
    <property type="component" value="Unassembled WGS sequence"/>
</dbReference>
<name>A0A6N8IGL8_9ACTN</name>
<dbReference type="Gene3D" id="1.10.3230.30">
    <property type="entry name" value="Phage gp6-like head-tail connector protein"/>
    <property type="match status" value="1"/>
</dbReference>
<evidence type="ECO:0000313" key="2">
    <source>
        <dbReference type="Proteomes" id="UP000468327"/>
    </source>
</evidence>
<keyword evidence="2" id="KW-1185">Reference proteome</keyword>
<comment type="caution">
    <text evidence="1">The sequence shown here is derived from an EMBL/GenBank/DDBJ whole genome shotgun (WGS) entry which is preliminary data.</text>
</comment>
<proteinExistence type="predicted"/>
<protein>
    <submittedName>
        <fullName evidence="1">Phage gp6-like head-tail connector protein</fullName>
    </submittedName>
</protein>
<accession>A0A6N8IGL8</accession>
<sequence>MADETLEILKASQIPSNVLLRHLRLDPDYVDDLEMQSVSAAYDAALSYVYERCGIDAAYADEHPDIAIAVLVLARDMYDNRSLYVDKSNVNRAAESILSCHDFNLI</sequence>
<dbReference type="NCBIfam" id="TIGR01560">
    <property type="entry name" value="put_DNA_pack"/>
    <property type="match status" value="1"/>
</dbReference>
<dbReference type="EMBL" id="WPOC01000008">
    <property type="protein sequence ID" value="MVN14978.1"/>
    <property type="molecule type" value="Genomic_DNA"/>
</dbReference>
<gene>
    <name evidence="1" type="ORF">GO738_06360</name>
</gene>
<reference evidence="1 2" key="1">
    <citation type="submission" date="2019-11" db="EMBL/GenBank/DDBJ databases">
        <title>Whole genome shotgun sequencing (WGS) data from Adlercreutzia equolifaciens ResAG-91, Eggerthella lenta MRI-F36, MRI-F37, MRI-F40, ResAG-49, ResAG-88, ResAG-121, ResAG-145, and Gordonibacter sp. ResAG-5, ResAG-26, ResAG-43, ResAG-50, ResAG-59.</title>
        <authorList>
            <person name="Stoll D.A."/>
            <person name="Danylec N."/>
            <person name="Franz C.M.A.P."/>
            <person name="Huch M."/>
        </authorList>
    </citation>
    <scope>NUCLEOTIDE SEQUENCE [LARGE SCALE GENOMIC DNA]</scope>
    <source>
        <strain evidence="1 2">ResAG-59</strain>
    </source>
</reference>
<dbReference type="RefSeq" id="WP_157005066.1">
    <property type="nucleotide sequence ID" value="NZ_DBEZYS010000012.1"/>
</dbReference>
<dbReference type="InterPro" id="IPR006450">
    <property type="entry name" value="Phage_HK97_gp6-like"/>
</dbReference>
<evidence type="ECO:0000313" key="1">
    <source>
        <dbReference type="EMBL" id="MVN14978.1"/>
    </source>
</evidence>
<dbReference type="CDD" id="cd08054">
    <property type="entry name" value="gp6"/>
    <property type="match status" value="1"/>
</dbReference>